<dbReference type="GO" id="GO:0030430">
    <property type="term" value="C:host cell cytoplasm"/>
    <property type="evidence" value="ECO:0007669"/>
    <property type="project" value="UniProtKB-SubCell"/>
</dbReference>
<evidence type="ECO:0000256" key="7">
    <source>
        <dbReference type="ARBA" id="ARBA00023274"/>
    </source>
</evidence>
<name>A0A8K1P3J7_9RHAB</name>
<dbReference type="EMBL" id="OK491502">
    <property type="protein sequence ID" value="UDL13994.1"/>
    <property type="molecule type" value="Viral_cRNA"/>
</dbReference>
<dbReference type="GO" id="GO:0019029">
    <property type="term" value="C:helical viral capsid"/>
    <property type="evidence" value="ECO:0007669"/>
    <property type="project" value="UniProtKB-UniRule"/>
</dbReference>
<keyword evidence="9" id="KW-1035">Host cytoplasm</keyword>
<comment type="subunit">
    <text evidence="9">Homomultimerizes to form the nucleocapsid. Binds to viral genomic RNA.</text>
</comment>
<evidence type="ECO:0000256" key="10">
    <source>
        <dbReference type="SAM" id="MobiDB-lite"/>
    </source>
</evidence>
<dbReference type="GO" id="GO:0003723">
    <property type="term" value="F:RNA binding"/>
    <property type="evidence" value="ECO:0007669"/>
    <property type="project" value="UniProtKB-UniRule"/>
</dbReference>
<evidence type="ECO:0000256" key="9">
    <source>
        <dbReference type="RuleBase" id="RU369108"/>
    </source>
</evidence>
<protein>
    <recommendedName>
        <fullName evidence="1 9">Nucleoprotein</fullName>
        <shortName evidence="9">NP</shortName>
        <shortName evidence="9">Protein N</shortName>
    </recommendedName>
    <alternativeName>
        <fullName evidence="8 9">Nucleocapsid protein</fullName>
    </alternativeName>
</protein>
<evidence type="ECO:0000256" key="6">
    <source>
        <dbReference type="ARBA" id="ARBA00023086"/>
    </source>
</evidence>
<keyword evidence="2 9" id="KW-1139">Helical capsid protein</keyword>
<feature type="compositionally biased region" description="Basic and acidic residues" evidence="10">
    <location>
        <begin position="452"/>
        <end position="463"/>
    </location>
</feature>
<feature type="region of interest" description="Disordered" evidence="10">
    <location>
        <begin position="452"/>
        <end position="472"/>
    </location>
</feature>
<keyword evidence="7 9" id="KW-0687">Ribonucleoprotein</keyword>
<comment type="similarity">
    <text evidence="9">Belongs to the nucleorhabdovirus nucleocapsid protein family.</text>
</comment>
<evidence type="ECO:0000313" key="11">
    <source>
        <dbReference type="EMBL" id="UDL13994.1"/>
    </source>
</evidence>
<dbReference type="InterPro" id="IPR004902">
    <property type="entry name" value="Rhabdo_ncap_2"/>
</dbReference>
<accession>A0A8K1P3J7</accession>
<evidence type="ECO:0000256" key="5">
    <source>
        <dbReference type="ARBA" id="ARBA00022884"/>
    </source>
</evidence>
<reference evidence="11" key="1">
    <citation type="submission" date="2021-09" db="EMBL/GenBank/DDBJ databases">
        <authorList>
            <person name="Li N.N."/>
        </authorList>
    </citation>
    <scope>NUCLEOTIDE SEQUENCE</scope>
    <source>
        <strain evidence="11">Novel_26</strain>
    </source>
</reference>
<dbReference type="Pfam" id="PF03216">
    <property type="entry name" value="Rhabdo_ncap_2"/>
    <property type="match status" value="1"/>
</dbReference>
<proteinExistence type="inferred from homology"/>
<dbReference type="GO" id="GO:1990904">
    <property type="term" value="C:ribonucleoprotein complex"/>
    <property type="evidence" value="ECO:0007669"/>
    <property type="project" value="UniProtKB-UniRule"/>
</dbReference>
<organism evidence="11">
    <name type="scientific">Xiangshan rhabdo-like virus 4</name>
    <dbReference type="NCBI Taxonomy" id="2886227"/>
    <lineage>
        <taxon>Viruses</taxon>
        <taxon>Riboviria</taxon>
        <taxon>Orthornavirae</taxon>
        <taxon>Negarnaviricota</taxon>
        <taxon>Haploviricotina</taxon>
        <taxon>Monjiviricetes</taxon>
        <taxon>Mononegavirales</taxon>
        <taxon>Rhabdoviridae</taxon>
        <taxon>Deltarhabdovirinae</taxon>
        <taxon>Betahymrhavirus</taxon>
        <taxon>Betahymrhavirus xiangshan</taxon>
    </lineage>
</organism>
<comment type="subcellular location">
    <subcellularLocation>
        <location evidence="9">Virion</location>
    </subcellularLocation>
    <subcellularLocation>
        <location evidence="9">Host cytoplasm</location>
    </subcellularLocation>
</comment>
<comment type="function">
    <text evidence="9">Encapsidates the genome, protecting it from nucleases. The encapsidated genomic RNA is termed the nucleocapsid (NC) and serves as template for viral transcription and replication.</text>
</comment>
<keyword evidence="5 9" id="KW-0694">RNA-binding</keyword>
<keyword evidence="6 9" id="KW-0543">Viral nucleoprotein</keyword>
<evidence type="ECO:0000256" key="1">
    <source>
        <dbReference type="ARBA" id="ARBA00014389"/>
    </source>
</evidence>
<sequence>MASKFLEQLSSMKDTSFTRSGTDKEWSEAIFEDKYKNLRVNLKSLELSEQIVIGKAFLNWFVGADMGPNFDLSNLMLKMLGLINSVDHIPLINHLLKNLPSGGKEEASIASGCEGKLDKIDLMKDIAKQTYFSTSGQSIVGSQTGNVMPGTASSNEIIDTQLTTTIENVKLFYTSCWDCLDIDLEKTKTGSYKSNLNKLHDTLNYLFYLGLITSRYAVKTKTSVTSYYARVATKNFNNITESQFVWTTPPPHASSIQQVIQLFTKGSVAMTTFLITELKLYKLALDLNEDNVVSLFTAGNLLHFKFNGMLLINVASKLCLLCKLTLNQLLEASAYSEFETSLLRLISVSNKYISSEAAKTQITFPWCRLIDDKYMAVVSAEPNKALLDLWLTAIADIDNNPDVWALYPWNGNVPQNRGFRIWTENVKRTIEPQDLTPLTTKAKAYKETSNRTLISKDSDRTTNDDDEYTDDI</sequence>
<keyword evidence="3 9" id="KW-0167">Capsid protein</keyword>
<keyword evidence="4 9" id="KW-0946">Virion</keyword>
<evidence type="ECO:0000256" key="2">
    <source>
        <dbReference type="ARBA" id="ARBA00022497"/>
    </source>
</evidence>
<evidence type="ECO:0000256" key="8">
    <source>
        <dbReference type="ARBA" id="ARBA00033344"/>
    </source>
</evidence>
<evidence type="ECO:0000256" key="3">
    <source>
        <dbReference type="ARBA" id="ARBA00022561"/>
    </source>
</evidence>
<evidence type="ECO:0000256" key="4">
    <source>
        <dbReference type="ARBA" id="ARBA00022844"/>
    </source>
</evidence>
<dbReference type="GO" id="GO:0019013">
    <property type="term" value="C:viral nucleocapsid"/>
    <property type="evidence" value="ECO:0007669"/>
    <property type="project" value="UniProtKB-UniRule"/>
</dbReference>